<feature type="domain" description="CPAF-like PDZ" evidence="4">
    <location>
        <begin position="150"/>
        <end position="268"/>
    </location>
</feature>
<evidence type="ECO:0000313" key="6">
    <source>
        <dbReference type="Proteomes" id="UP000240760"/>
    </source>
</evidence>
<dbReference type="SUPFAM" id="SSF52096">
    <property type="entry name" value="ClpP/crotonase"/>
    <property type="match status" value="1"/>
</dbReference>
<dbReference type="PANTHER" id="PTHR37049:SF4">
    <property type="entry name" value="RHODANESE DOMAIN-CONTAINING PROTEIN"/>
    <property type="match status" value="1"/>
</dbReference>
<keyword evidence="2" id="KW-0732">Signal</keyword>
<evidence type="ECO:0000313" key="5">
    <source>
        <dbReference type="EMBL" id="PTB74942.1"/>
    </source>
</evidence>
<name>A0A2T4C041_TRILO</name>
<dbReference type="Pfam" id="PF03572">
    <property type="entry name" value="Peptidase_S41"/>
    <property type="match status" value="1"/>
</dbReference>
<dbReference type="Pfam" id="PF23658">
    <property type="entry name" value="PDZ_CPAF_rel"/>
    <property type="match status" value="1"/>
</dbReference>
<dbReference type="InterPro" id="IPR056186">
    <property type="entry name" value="PDZ_CPAF-rel"/>
</dbReference>
<evidence type="ECO:0000259" key="3">
    <source>
        <dbReference type="Pfam" id="PF03572"/>
    </source>
</evidence>
<keyword evidence="6" id="KW-1185">Reference proteome</keyword>
<dbReference type="InterPro" id="IPR052766">
    <property type="entry name" value="S41A_metabolite_peptidase"/>
</dbReference>
<evidence type="ECO:0000256" key="1">
    <source>
        <dbReference type="SAM" id="MobiDB-lite"/>
    </source>
</evidence>
<evidence type="ECO:0000259" key="4">
    <source>
        <dbReference type="Pfam" id="PF23658"/>
    </source>
</evidence>
<dbReference type="Gene3D" id="3.90.226.10">
    <property type="entry name" value="2-enoyl-CoA Hydratase, Chain A, domain 1"/>
    <property type="match status" value="1"/>
</dbReference>
<feature type="chain" id="PRO_5015574382" evidence="2">
    <location>
        <begin position="20"/>
        <end position="736"/>
    </location>
</feature>
<gene>
    <name evidence="5" type="ORF">M440DRAFT_1359539</name>
</gene>
<proteinExistence type="predicted"/>
<sequence>MGWLSRLSAAAALATTALAAEASTSSKSSSAAEPCAQIAKLVKSGAHSFSSQLGLACLQSIPFKSDLAVSFVDEYRKYLEWQSTTEILRNPPPTAISATVDLFGGLANIRDRASANLYKSQYDFDTDLFHLLSFANDGHLAILPCSLVFNFQSPLRLASLSSDGIEVPRLYTLGDGKLLAQGNKDVSPVTLINGVGAEAFTEQLSEVQGLQDPDARYNHMLANVPIARDGSELSGAYGAFRTFPGAHEFNLTYANGTQQSLPLTAVIGQLDTDFTYQTGDELWDAACKPRPASSDDSSQKKRAESSPSTKEKPAPETYPKPTVKDPFNLINGYLLDDKGLEDVAVLTVPTFETEDEASGIPINEIANFALEAQEFVQKAVAAGRSKIIIDVTNNGGGVVASGFGLVSVFFPNMTIFSATRIRSNPGYQFIVETISRFPGAGEDPGVAQSGFFVPGLVKPDQKSTFGSVEEYLGPYDVLGVPSTAIVAENNFIFTNETLNPINIFGQGGVLNGTTPPFAPENIVILTDGRCSSTCTIFVNHMIPYGVRVVTTGGRPQAGPMQGIGGVKGSQVLPLNQISGLFSDAQSLAQNASDSKKPLFTDKEMSVFSPHIPLPLEELPLRLTTASVNFRNAFSPFDDQTPTQFVYQAADCRLFYTAETLIKPETLWVNAADSIWGDGDCVFRSVPRKAIKSAGTKTDSSKAATTSATPAPKKKKTRAPAHKALGLLLAMAEGLRG</sequence>
<feature type="compositionally biased region" description="Low complexity" evidence="1">
    <location>
        <begin position="693"/>
        <end position="710"/>
    </location>
</feature>
<feature type="region of interest" description="Disordered" evidence="1">
    <location>
        <begin position="286"/>
        <end position="323"/>
    </location>
</feature>
<protein>
    <submittedName>
        <fullName evidence="5">Uncharacterized protein</fullName>
    </submittedName>
</protein>
<dbReference type="InterPro" id="IPR029045">
    <property type="entry name" value="ClpP/crotonase-like_dom_sf"/>
</dbReference>
<dbReference type="EMBL" id="KZ679135">
    <property type="protein sequence ID" value="PTB74942.1"/>
    <property type="molecule type" value="Genomic_DNA"/>
</dbReference>
<evidence type="ECO:0000256" key="2">
    <source>
        <dbReference type="SAM" id="SignalP"/>
    </source>
</evidence>
<feature type="domain" description="Tail specific protease" evidence="3">
    <location>
        <begin position="343"/>
        <end position="541"/>
    </location>
</feature>
<feature type="region of interest" description="Disordered" evidence="1">
    <location>
        <begin position="693"/>
        <end position="720"/>
    </location>
</feature>
<dbReference type="InterPro" id="IPR005151">
    <property type="entry name" value="Tail-specific_protease"/>
</dbReference>
<dbReference type="GO" id="GO:0008236">
    <property type="term" value="F:serine-type peptidase activity"/>
    <property type="evidence" value="ECO:0007669"/>
    <property type="project" value="InterPro"/>
</dbReference>
<feature type="compositionally biased region" description="Basic and acidic residues" evidence="1">
    <location>
        <begin position="297"/>
        <end position="314"/>
    </location>
</feature>
<dbReference type="GO" id="GO:0006508">
    <property type="term" value="P:proteolysis"/>
    <property type="evidence" value="ECO:0007669"/>
    <property type="project" value="InterPro"/>
</dbReference>
<dbReference type="PANTHER" id="PTHR37049">
    <property type="entry name" value="PEPTIDASE S41 FAMILY PROTEIN"/>
    <property type="match status" value="1"/>
</dbReference>
<dbReference type="STRING" id="983965.A0A2T4C041"/>
<feature type="compositionally biased region" description="Basic residues" evidence="1">
    <location>
        <begin position="711"/>
        <end position="720"/>
    </location>
</feature>
<dbReference type="AlphaFoldDB" id="A0A2T4C041"/>
<reference evidence="5 6" key="1">
    <citation type="submission" date="2016-07" db="EMBL/GenBank/DDBJ databases">
        <title>Multiple horizontal gene transfer events from other fungi enriched the ability of initially mycotrophic Trichoderma (Ascomycota) to feed on dead plant biomass.</title>
        <authorList>
            <consortium name="DOE Joint Genome Institute"/>
            <person name="Aerts A."/>
            <person name="Atanasova L."/>
            <person name="Chenthamara K."/>
            <person name="Zhang J."/>
            <person name="Grujic M."/>
            <person name="Henrissat B."/>
            <person name="Kuo A."/>
            <person name="Salamov A."/>
            <person name="Lipzen A."/>
            <person name="Labutti K."/>
            <person name="Barry K."/>
            <person name="Miao Y."/>
            <person name="Rahimi M.J."/>
            <person name="Shen Q."/>
            <person name="Grigoriev I.V."/>
            <person name="Kubicek C.P."/>
            <person name="Druzhinina I.S."/>
        </authorList>
    </citation>
    <scope>NUCLEOTIDE SEQUENCE [LARGE SCALE GENOMIC DNA]</scope>
    <source>
        <strain evidence="5 6">ATCC 18648</strain>
    </source>
</reference>
<dbReference type="Proteomes" id="UP000240760">
    <property type="component" value="Unassembled WGS sequence"/>
</dbReference>
<organism evidence="5 6">
    <name type="scientific">Trichoderma longibrachiatum ATCC 18648</name>
    <dbReference type="NCBI Taxonomy" id="983965"/>
    <lineage>
        <taxon>Eukaryota</taxon>
        <taxon>Fungi</taxon>
        <taxon>Dikarya</taxon>
        <taxon>Ascomycota</taxon>
        <taxon>Pezizomycotina</taxon>
        <taxon>Sordariomycetes</taxon>
        <taxon>Hypocreomycetidae</taxon>
        <taxon>Hypocreales</taxon>
        <taxon>Hypocreaceae</taxon>
        <taxon>Trichoderma</taxon>
    </lineage>
</organism>
<dbReference type="OrthoDB" id="27214at2759"/>
<accession>A0A2T4C041</accession>
<feature type="signal peptide" evidence="2">
    <location>
        <begin position="1"/>
        <end position="19"/>
    </location>
</feature>